<proteinExistence type="predicted"/>
<protein>
    <submittedName>
        <fullName evidence="1">13767_t:CDS:1</fullName>
    </submittedName>
</protein>
<feature type="non-terminal residue" evidence="1">
    <location>
        <position position="1"/>
    </location>
</feature>
<feature type="non-terminal residue" evidence="1">
    <location>
        <position position="145"/>
    </location>
</feature>
<sequence length="145" mass="16458">EYLRKSVQNKLAVKGSKGKPKMLVNVHKRKKISLSEGVSNNNNGDDGHILSNDDGHILSNDDGHILSNDDEQISNHDDEQISYYDDEQISNHDDEPTLNNNNVSNPDQDDQEQENRSSENECQVVTKNEWKRNNTKLTKKGLKDS</sequence>
<evidence type="ECO:0000313" key="2">
    <source>
        <dbReference type="Proteomes" id="UP000789366"/>
    </source>
</evidence>
<name>A0ACA9QU47_9GLOM</name>
<organism evidence="1 2">
    <name type="scientific">Cetraspora pellucida</name>
    <dbReference type="NCBI Taxonomy" id="1433469"/>
    <lineage>
        <taxon>Eukaryota</taxon>
        <taxon>Fungi</taxon>
        <taxon>Fungi incertae sedis</taxon>
        <taxon>Mucoromycota</taxon>
        <taxon>Glomeromycotina</taxon>
        <taxon>Glomeromycetes</taxon>
        <taxon>Diversisporales</taxon>
        <taxon>Gigasporaceae</taxon>
        <taxon>Cetraspora</taxon>
    </lineage>
</organism>
<dbReference type="EMBL" id="CAJVPW010049944">
    <property type="protein sequence ID" value="CAG8763969.1"/>
    <property type="molecule type" value="Genomic_DNA"/>
</dbReference>
<accession>A0ACA9QU47</accession>
<gene>
    <name evidence="1" type="ORF">SPELUC_LOCUS15320</name>
</gene>
<comment type="caution">
    <text evidence="1">The sequence shown here is derived from an EMBL/GenBank/DDBJ whole genome shotgun (WGS) entry which is preliminary data.</text>
</comment>
<reference evidence="1" key="1">
    <citation type="submission" date="2021-06" db="EMBL/GenBank/DDBJ databases">
        <authorList>
            <person name="Kallberg Y."/>
            <person name="Tangrot J."/>
            <person name="Rosling A."/>
        </authorList>
    </citation>
    <scope>NUCLEOTIDE SEQUENCE</scope>
    <source>
        <strain evidence="1">28 12/20/2015</strain>
    </source>
</reference>
<keyword evidence="2" id="KW-1185">Reference proteome</keyword>
<evidence type="ECO:0000313" key="1">
    <source>
        <dbReference type="EMBL" id="CAG8763969.1"/>
    </source>
</evidence>
<dbReference type="Proteomes" id="UP000789366">
    <property type="component" value="Unassembled WGS sequence"/>
</dbReference>